<evidence type="ECO:0000256" key="10">
    <source>
        <dbReference type="RuleBase" id="RU361234"/>
    </source>
</evidence>
<dbReference type="FunFam" id="1.10.240.10:FF:000001">
    <property type="entry name" value="Tyrosine--tRNA ligase"/>
    <property type="match status" value="1"/>
</dbReference>
<sequence length="517" mass="57145">MKLNMATSMTMAMALASSHWKACNAFGGVAKLASSSIGVTRSTWKGQEYRLFGSVPSTAEEEEEEIAVVAESSSSIYDSHAEDLSKVKSKFLQTMRDRGFLHQCTNLVELDAQLTEQENTEGGALPAYLGFDATADSLHVGSLLQIMILRHLQQSGHRPIVLVGGGTSKVGDPTGKDESRQLLTDEAIQKNIDGISKAFKKFIHFAPTDDDGEEQKANDAIMVNNDDWLSTLNYMEFLRDYGTQFTINRMLSFESVKQRLTREAPFSFLEFNYMILQAYDFLELNRRHKAKLQLGGSDQWGNIVAGTELGRRCDSVQLFGLTAPLITTSDGKKMGKTANGAVWLNQDKLSEYDYWQFWRNTADADVIRFIKLFTELSLEDVAELEKLKGADINKAKVILADEATALLHGKETLSAIHKTVNNMFKGGGVSTDSLPRIFVTKDKMTEDGGISFADLFLQLKLASSKKEARRLIQGGGARLGDEKITDQNGSLNLTDFDDSAEVTLRAGKKRAGVVELQ</sequence>
<keyword evidence="4 10" id="KW-0067">ATP-binding</keyword>
<dbReference type="GO" id="GO:0003723">
    <property type="term" value="F:RNA binding"/>
    <property type="evidence" value="ECO:0007669"/>
    <property type="project" value="UniProtKB-KW"/>
</dbReference>
<dbReference type="InterPro" id="IPR036986">
    <property type="entry name" value="S4_RNA-bd_sf"/>
</dbReference>
<comment type="catalytic activity">
    <reaction evidence="8 10">
        <text>tRNA(Tyr) + L-tyrosine + ATP = L-tyrosyl-tRNA(Tyr) + AMP + diphosphate + H(+)</text>
        <dbReference type="Rhea" id="RHEA:10220"/>
        <dbReference type="Rhea" id="RHEA-COMP:9706"/>
        <dbReference type="Rhea" id="RHEA-COMP:9707"/>
        <dbReference type="ChEBI" id="CHEBI:15378"/>
        <dbReference type="ChEBI" id="CHEBI:30616"/>
        <dbReference type="ChEBI" id="CHEBI:33019"/>
        <dbReference type="ChEBI" id="CHEBI:58315"/>
        <dbReference type="ChEBI" id="CHEBI:78442"/>
        <dbReference type="ChEBI" id="CHEBI:78536"/>
        <dbReference type="ChEBI" id="CHEBI:456215"/>
        <dbReference type="EC" id="6.1.1.1"/>
    </reaction>
</comment>
<dbReference type="Gene3D" id="3.40.50.620">
    <property type="entry name" value="HUPs"/>
    <property type="match status" value="1"/>
</dbReference>
<evidence type="ECO:0000256" key="6">
    <source>
        <dbReference type="ARBA" id="ARBA00023146"/>
    </source>
</evidence>
<reference evidence="11" key="1">
    <citation type="submission" date="2021-01" db="EMBL/GenBank/DDBJ databases">
        <authorList>
            <person name="Corre E."/>
            <person name="Pelletier E."/>
            <person name="Niang G."/>
            <person name="Scheremetjew M."/>
            <person name="Finn R."/>
            <person name="Kale V."/>
            <person name="Holt S."/>
            <person name="Cochrane G."/>
            <person name="Meng A."/>
            <person name="Brown T."/>
            <person name="Cohen L."/>
        </authorList>
    </citation>
    <scope>NUCLEOTIDE SEQUENCE</scope>
    <source>
        <strain evidence="11">CCMP1452</strain>
    </source>
</reference>
<dbReference type="GO" id="GO:0006437">
    <property type="term" value="P:tyrosyl-tRNA aminoacylation"/>
    <property type="evidence" value="ECO:0007669"/>
    <property type="project" value="InterPro"/>
</dbReference>
<proteinExistence type="inferred from homology"/>
<keyword evidence="6 10" id="KW-0030">Aminoacyl-tRNA synthetase</keyword>
<dbReference type="InterPro" id="IPR014729">
    <property type="entry name" value="Rossmann-like_a/b/a_fold"/>
</dbReference>
<dbReference type="InterPro" id="IPR002305">
    <property type="entry name" value="aa-tRNA-synth_Ic"/>
</dbReference>
<dbReference type="GO" id="GO:0005524">
    <property type="term" value="F:ATP binding"/>
    <property type="evidence" value="ECO:0007669"/>
    <property type="project" value="UniProtKB-KW"/>
</dbReference>
<dbReference type="SUPFAM" id="SSF55174">
    <property type="entry name" value="Alpha-L RNA-binding motif"/>
    <property type="match status" value="1"/>
</dbReference>
<evidence type="ECO:0000256" key="1">
    <source>
        <dbReference type="ARBA" id="ARBA00013160"/>
    </source>
</evidence>
<accession>A0A7S2S606</accession>
<evidence type="ECO:0000256" key="5">
    <source>
        <dbReference type="ARBA" id="ARBA00022917"/>
    </source>
</evidence>
<evidence type="ECO:0000313" key="11">
    <source>
        <dbReference type="EMBL" id="CAD9690626.1"/>
    </source>
</evidence>
<dbReference type="EC" id="6.1.1.1" evidence="1 10"/>
<dbReference type="InterPro" id="IPR002307">
    <property type="entry name" value="Tyr-tRNA-ligase"/>
</dbReference>
<protein>
    <recommendedName>
        <fullName evidence="1 10">Tyrosine--tRNA ligase</fullName>
        <ecNumber evidence="1 10">6.1.1.1</ecNumber>
    </recommendedName>
    <alternativeName>
        <fullName evidence="7 10">Tyrosyl-tRNA synthetase</fullName>
    </alternativeName>
</protein>
<dbReference type="AlphaFoldDB" id="A0A7S2S606"/>
<evidence type="ECO:0000256" key="3">
    <source>
        <dbReference type="ARBA" id="ARBA00022741"/>
    </source>
</evidence>
<gene>
    <name evidence="11" type="ORF">EANT1437_LOCUS12369</name>
</gene>
<dbReference type="NCBIfam" id="TIGR00234">
    <property type="entry name" value="tyrS"/>
    <property type="match status" value="1"/>
</dbReference>
<dbReference type="HAMAP" id="MF_02006">
    <property type="entry name" value="Tyr_tRNA_synth_type1"/>
    <property type="match status" value="1"/>
</dbReference>
<dbReference type="PROSITE" id="PS50889">
    <property type="entry name" value="S4"/>
    <property type="match status" value="1"/>
</dbReference>
<dbReference type="PANTHER" id="PTHR11766">
    <property type="entry name" value="TYROSYL-TRNA SYNTHETASE"/>
    <property type="match status" value="1"/>
</dbReference>
<keyword evidence="2 10" id="KW-0436">Ligase</keyword>
<keyword evidence="5 10" id="KW-0648">Protein biosynthesis</keyword>
<name>A0A7S2S606_9STRA</name>
<evidence type="ECO:0000256" key="4">
    <source>
        <dbReference type="ARBA" id="ARBA00022840"/>
    </source>
</evidence>
<evidence type="ECO:0000256" key="2">
    <source>
        <dbReference type="ARBA" id="ARBA00022598"/>
    </source>
</evidence>
<dbReference type="SUPFAM" id="SSF52374">
    <property type="entry name" value="Nucleotidylyl transferase"/>
    <property type="match status" value="1"/>
</dbReference>
<dbReference type="Gene3D" id="3.10.290.10">
    <property type="entry name" value="RNA-binding S4 domain"/>
    <property type="match status" value="1"/>
</dbReference>
<dbReference type="InterPro" id="IPR024088">
    <property type="entry name" value="Tyr-tRNA-ligase_bac-type"/>
</dbReference>
<dbReference type="Pfam" id="PF00579">
    <property type="entry name" value="tRNA-synt_1b"/>
    <property type="match status" value="1"/>
</dbReference>
<dbReference type="GO" id="GO:0005829">
    <property type="term" value="C:cytosol"/>
    <property type="evidence" value="ECO:0007669"/>
    <property type="project" value="TreeGrafter"/>
</dbReference>
<dbReference type="PRINTS" id="PR01040">
    <property type="entry name" value="TRNASYNTHTYR"/>
</dbReference>
<comment type="similarity">
    <text evidence="10">Belongs to the class-I aminoacyl-tRNA synthetase family.</text>
</comment>
<organism evidence="11">
    <name type="scientific">Eucampia antarctica</name>
    <dbReference type="NCBI Taxonomy" id="49252"/>
    <lineage>
        <taxon>Eukaryota</taxon>
        <taxon>Sar</taxon>
        <taxon>Stramenopiles</taxon>
        <taxon>Ochrophyta</taxon>
        <taxon>Bacillariophyta</taxon>
        <taxon>Mediophyceae</taxon>
        <taxon>Biddulphiophycidae</taxon>
        <taxon>Hemiaulales</taxon>
        <taxon>Hemiaulaceae</taxon>
        <taxon>Eucampia</taxon>
    </lineage>
</organism>
<keyword evidence="9" id="KW-0694">RNA-binding</keyword>
<dbReference type="InterPro" id="IPR024107">
    <property type="entry name" value="Tyr-tRNA-ligase_bac_1"/>
</dbReference>
<dbReference type="EMBL" id="HBHI01024106">
    <property type="protein sequence ID" value="CAD9690626.1"/>
    <property type="molecule type" value="Transcribed_RNA"/>
</dbReference>
<keyword evidence="3 10" id="KW-0547">Nucleotide-binding</keyword>
<dbReference type="PANTHER" id="PTHR11766:SF0">
    <property type="entry name" value="TYROSINE--TRNA LIGASE, MITOCHONDRIAL"/>
    <property type="match status" value="1"/>
</dbReference>
<evidence type="ECO:0000256" key="8">
    <source>
        <dbReference type="ARBA" id="ARBA00048248"/>
    </source>
</evidence>
<dbReference type="Gene3D" id="1.10.240.10">
    <property type="entry name" value="Tyrosyl-Transfer RNA Synthetase"/>
    <property type="match status" value="1"/>
</dbReference>
<dbReference type="CDD" id="cd00805">
    <property type="entry name" value="TyrRS_core"/>
    <property type="match status" value="1"/>
</dbReference>
<evidence type="ECO:0000256" key="9">
    <source>
        <dbReference type="PROSITE-ProRule" id="PRU00182"/>
    </source>
</evidence>
<dbReference type="GO" id="GO:0004831">
    <property type="term" value="F:tyrosine-tRNA ligase activity"/>
    <property type="evidence" value="ECO:0007669"/>
    <property type="project" value="UniProtKB-EC"/>
</dbReference>
<evidence type="ECO:0000256" key="7">
    <source>
        <dbReference type="ARBA" id="ARBA00033323"/>
    </source>
</evidence>